<dbReference type="SUPFAM" id="SSF57716">
    <property type="entry name" value="Glucocorticoid receptor-like (DNA-binding domain)"/>
    <property type="match status" value="1"/>
</dbReference>
<keyword evidence="3" id="KW-0690">Ribosome biogenesis</keyword>
<dbReference type="GO" id="GO:0005730">
    <property type="term" value="C:nucleolus"/>
    <property type="evidence" value="ECO:0007669"/>
    <property type="project" value="TreeGrafter"/>
</dbReference>
<dbReference type="CDD" id="cd00472">
    <property type="entry name" value="Ribosomal_L24e_L24"/>
    <property type="match status" value="1"/>
</dbReference>
<dbReference type="InterPro" id="IPR038630">
    <property type="entry name" value="L24e/L24_sf"/>
</dbReference>
<dbReference type="AlphaFoldDB" id="A0A420IQ16"/>
<evidence type="ECO:0000256" key="1">
    <source>
        <dbReference type="ARBA" id="ARBA00005647"/>
    </source>
</evidence>
<comment type="caution">
    <text evidence="5">The sequence shown here is derived from an EMBL/GenBank/DDBJ whole genome shotgun (WGS) entry which is preliminary data.</text>
</comment>
<evidence type="ECO:0000256" key="2">
    <source>
        <dbReference type="ARBA" id="ARBA00018397"/>
    </source>
</evidence>
<dbReference type="InterPro" id="IPR056366">
    <property type="entry name" value="Ribosomal_eL24"/>
</dbReference>
<gene>
    <name evidence="5" type="ORF">GcM1_226077</name>
</gene>
<dbReference type="Gene3D" id="2.30.170.20">
    <property type="entry name" value="Ribosomal protein L24e"/>
    <property type="match status" value="1"/>
</dbReference>
<dbReference type="InterPro" id="IPR011017">
    <property type="entry name" value="TRASH_dom"/>
</dbReference>
<evidence type="ECO:0000256" key="3">
    <source>
        <dbReference type="ARBA" id="ARBA00022517"/>
    </source>
</evidence>
<dbReference type="Proteomes" id="UP000285326">
    <property type="component" value="Unassembled WGS sequence"/>
</dbReference>
<name>A0A420IQ16_9PEZI</name>
<dbReference type="Pfam" id="PF01246">
    <property type="entry name" value="Ribosomal_L24e"/>
    <property type="match status" value="1"/>
</dbReference>
<dbReference type="EMBL" id="MCBS01022622">
    <property type="protein sequence ID" value="RKF76597.1"/>
    <property type="molecule type" value="Genomic_DNA"/>
</dbReference>
<comment type="similarity">
    <text evidence="1">Belongs to the eukaryotic ribosomal protein eL24 family.</text>
</comment>
<reference evidence="5 6" key="1">
    <citation type="journal article" date="2018" name="BMC Genomics">
        <title>Comparative genome analyses reveal sequence features reflecting distinct modes of host-adaptation between dicot and monocot powdery mildew.</title>
        <authorList>
            <person name="Wu Y."/>
            <person name="Ma X."/>
            <person name="Pan Z."/>
            <person name="Kale S.D."/>
            <person name="Song Y."/>
            <person name="King H."/>
            <person name="Zhang Q."/>
            <person name="Presley C."/>
            <person name="Deng X."/>
            <person name="Wei C.I."/>
            <person name="Xiao S."/>
        </authorList>
    </citation>
    <scope>NUCLEOTIDE SEQUENCE [LARGE SCALE GENOMIC DNA]</scope>
    <source>
        <strain evidence="5">UMSG1</strain>
    </source>
</reference>
<evidence type="ECO:0000313" key="5">
    <source>
        <dbReference type="EMBL" id="RKF76597.1"/>
    </source>
</evidence>
<evidence type="ECO:0000313" key="6">
    <source>
        <dbReference type="Proteomes" id="UP000285326"/>
    </source>
</evidence>
<proteinExistence type="inferred from homology"/>
<feature type="domain" description="TRASH" evidence="4">
    <location>
        <begin position="6"/>
        <end position="44"/>
    </location>
</feature>
<dbReference type="PANTHER" id="PTHR10792">
    <property type="entry name" value="60S RIBOSOMAL PROTEIN L24"/>
    <property type="match status" value="1"/>
</dbReference>
<accession>A0A420IQ16</accession>
<evidence type="ECO:0000259" key="4">
    <source>
        <dbReference type="SMART" id="SM00746"/>
    </source>
</evidence>
<sequence length="211" mass="24889">MRIETCYFCSQPCYPSKGITFVRNDARVFRFCRSKCHKNFKMKRNPRKLKWTKAFRKCAGKEMVVDSSLTFAARRNIPVRYNRTLIAKTLQAMKRISEIRQKRERVFYKKRMEGNRERNKELNRKLVETQSHLLPRMRGSLKKKLKEEGIEETEDSMVLGEEEEKLASTGEVNEDLNMTKQPSKVFGGILKSRKKRVLRVEASEEDNMDIG</sequence>
<dbReference type="PANTHER" id="PTHR10792:SF8">
    <property type="entry name" value="RIBOSOME BIOGENESIS PROTEIN RLP24-RELATED"/>
    <property type="match status" value="1"/>
</dbReference>
<dbReference type="InterPro" id="IPR000988">
    <property type="entry name" value="Ribosomal_eL24-rel_N"/>
</dbReference>
<organism evidence="5 6">
    <name type="scientific">Golovinomyces cichoracearum</name>
    <dbReference type="NCBI Taxonomy" id="62708"/>
    <lineage>
        <taxon>Eukaryota</taxon>
        <taxon>Fungi</taxon>
        <taxon>Dikarya</taxon>
        <taxon>Ascomycota</taxon>
        <taxon>Pezizomycotina</taxon>
        <taxon>Leotiomycetes</taxon>
        <taxon>Erysiphales</taxon>
        <taxon>Erysiphaceae</taxon>
        <taxon>Golovinomyces</taxon>
    </lineage>
</organism>
<protein>
    <recommendedName>
        <fullName evidence="2">Ribosome biogenesis protein RLP24</fullName>
    </recommendedName>
</protein>
<dbReference type="GO" id="GO:1902626">
    <property type="term" value="P:assembly of large subunit precursor of preribosome"/>
    <property type="evidence" value="ECO:0007669"/>
    <property type="project" value="UniProtKB-ARBA"/>
</dbReference>
<dbReference type="FunFam" id="2.30.170.20:FF:000001">
    <property type="entry name" value="probable ribosome biogenesis protein RLP24"/>
    <property type="match status" value="1"/>
</dbReference>
<dbReference type="GO" id="GO:0003735">
    <property type="term" value="F:structural constituent of ribosome"/>
    <property type="evidence" value="ECO:0007669"/>
    <property type="project" value="InterPro"/>
</dbReference>
<dbReference type="SMART" id="SM00746">
    <property type="entry name" value="TRASH"/>
    <property type="match status" value="1"/>
</dbReference>